<sequence>MMFPDRHDTRSGNTAFTLIELLVVIAVIGIMAALIVASITNTARDTHAVLARQQAVVVQEALNAWVAAESSGTRSLQVARSNYNAAATGAQKLALIQDYLDSSTRGNLTAVGNYIRSDSMIMQGNALSFSTWPANGYPSVQLSTYSSQ</sequence>
<keyword evidence="3" id="KW-1185">Reference proteome</keyword>
<dbReference type="OrthoDB" id="9832228at2"/>
<proteinExistence type="predicted"/>
<keyword evidence="1" id="KW-0812">Transmembrane</keyword>
<dbReference type="InterPro" id="IPR045584">
    <property type="entry name" value="Pilin-like"/>
</dbReference>
<organism evidence="2 3">
    <name type="scientific">Terrimicrobium sacchariphilum</name>
    <dbReference type="NCBI Taxonomy" id="690879"/>
    <lineage>
        <taxon>Bacteria</taxon>
        <taxon>Pseudomonadati</taxon>
        <taxon>Verrucomicrobiota</taxon>
        <taxon>Terrimicrobiia</taxon>
        <taxon>Terrimicrobiales</taxon>
        <taxon>Terrimicrobiaceae</taxon>
        <taxon>Terrimicrobium</taxon>
    </lineage>
</organism>
<dbReference type="Proteomes" id="UP000076023">
    <property type="component" value="Unassembled WGS sequence"/>
</dbReference>
<keyword evidence="1" id="KW-1133">Transmembrane helix</keyword>
<dbReference type="InterPro" id="IPR012902">
    <property type="entry name" value="N_methyl_site"/>
</dbReference>
<evidence type="ECO:0000313" key="2">
    <source>
        <dbReference type="EMBL" id="GAT33421.1"/>
    </source>
</evidence>
<dbReference type="InParanoid" id="A0A146G7D3"/>
<dbReference type="RefSeq" id="WP_075079155.1">
    <property type="nucleotide sequence ID" value="NZ_BDCO01000002.1"/>
</dbReference>
<keyword evidence="1" id="KW-0472">Membrane</keyword>
<dbReference type="STRING" id="690879.TSACC_21837"/>
<dbReference type="AlphaFoldDB" id="A0A146G7D3"/>
<protein>
    <submittedName>
        <fullName evidence="2">Prepilin-type N-terminal cleavage/methylation domain-containing protein</fullName>
    </submittedName>
</protein>
<feature type="transmembrane region" description="Helical" evidence="1">
    <location>
        <begin position="15"/>
        <end position="37"/>
    </location>
</feature>
<dbReference type="SUPFAM" id="SSF54523">
    <property type="entry name" value="Pili subunits"/>
    <property type="match status" value="1"/>
</dbReference>
<evidence type="ECO:0000256" key="1">
    <source>
        <dbReference type="SAM" id="Phobius"/>
    </source>
</evidence>
<dbReference type="EMBL" id="BDCO01000002">
    <property type="protein sequence ID" value="GAT33421.1"/>
    <property type="molecule type" value="Genomic_DNA"/>
</dbReference>
<dbReference type="Gene3D" id="3.30.700.10">
    <property type="entry name" value="Glycoprotein, Type 4 Pilin"/>
    <property type="match status" value="1"/>
</dbReference>
<evidence type="ECO:0000313" key="3">
    <source>
        <dbReference type="Proteomes" id="UP000076023"/>
    </source>
</evidence>
<name>A0A146G7D3_TERSA</name>
<accession>A0A146G7D3</accession>
<reference evidence="3" key="1">
    <citation type="journal article" date="2017" name="Genome Announc.">
        <title>Draft Genome Sequence of Terrimicrobium sacchariphilum NM-5T, a Facultative Anaerobic Soil Bacterium of the Class Spartobacteria.</title>
        <authorList>
            <person name="Qiu Y.L."/>
            <person name="Tourlousse D.M."/>
            <person name="Matsuura N."/>
            <person name="Ohashi A."/>
            <person name="Sekiguchi Y."/>
        </authorList>
    </citation>
    <scope>NUCLEOTIDE SEQUENCE [LARGE SCALE GENOMIC DNA]</scope>
    <source>
        <strain evidence="3">NM-5</strain>
    </source>
</reference>
<comment type="caution">
    <text evidence="2">The sequence shown here is derived from an EMBL/GenBank/DDBJ whole genome shotgun (WGS) entry which is preliminary data.</text>
</comment>
<gene>
    <name evidence="2" type="ORF">TSACC_21837</name>
</gene>
<dbReference type="Pfam" id="PF07963">
    <property type="entry name" value="N_methyl"/>
    <property type="match status" value="1"/>
</dbReference>
<dbReference type="NCBIfam" id="TIGR02532">
    <property type="entry name" value="IV_pilin_GFxxxE"/>
    <property type="match status" value="1"/>
</dbReference>